<dbReference type="GeneID" id="18843474"/>
<dbReference type="OMA" id="CHSWEAA"/>
<gene>
    <name evidence="1" type="ORF">DICSQDRAFT_66726</name>
</gene>
<dbReference type="Proteomes" id="UP000053319">
    <property type="component" value="Unassembled WGS sequence"/>
</dbReference>
<dbReference type="AlphaFoldDB" id="R7SQY6"/>
<evidence type="ECO:0000313" key="1">
    <source>
        <dbReference type="EMBL" id="EJF58594.1"/>
    </source>
</evidence>
<dbReference type="HOGENOM" id="CLU_021108_0_1_1"/>
<protein>
    <submittedName>
        <fullName evidence="1">Uncharacterized protein</fullName>
    </submittedName>
</protein>
<dbReference type="RefSeq" id="XP_007368621.1">
    <property type="nucleotide sequence ID" value="XM_007368559.1"/>
</dbReference>
<sequence>MVSAWDIYAEQLVTLGYGHPLWVPEPCVESGEICIGDVGYLRAGGFRFIFSSMKEQDNPRNTRVGVPQGFQPFRPPGHQLVCRPNEIMQGQLHSANLRLTTLSGGVSVDAPATSGNAILRYHCSDSSGAILLLKRAGHYELLDCRLHIKTYMLEHFSRWHEFANGDLGIGLQEKEILFVSGFIKTTEWAAAAVRSGGSNGELSISGGFLPLASESGEFSVSMTRCDSPAVFYRSGPTRSETERLTSENVAASDQCIFLHYYKMKSRIIWPTIRAAAGPHNLPPVSEDPEHDIIDNLGLEDIESTHDNPDVCISFALTSRVCQSSTFQKFDPVGCLLDYILEV</sequence>
<evidence type="ECO:0000313" key="2">
    <source>
        <dbReference type="Proteomes" id="UP000053319"/>
    </source>
</evidence>
<dbReference type="OrthoDB" id="3222453at2759"/>
<organism evidence="1 2">
    <name type="scientific">Dichomitus squalens (strain LYAD-421)</name>
    <name type="common">Western red white-rot fungus</name>
    <dbReference type="NCBI Taxonomy" id="732165"/>
    <lineage>
        <taxon>Eukaryota</taxon>
        <taxon>Fungi</taxon>
        <taxon>Dikarya</taxon>
        <taxon>Basidiomycota</taxon>
        <taxon>Agaricomycotina</taxon>
        <taxon>Agaricomycetes</taxon>
        <taxon>Polyporales</taxon>
        <taxon>Polyporaceae</taxon>
        <taxon>Dichomitus</taxon>
    </lineage>
</organism>
<dbReference type="KEGG" id="dsq:DICSQDRAFT_66726"/>
<reference evidence="1 2" key="1">
    <citation type="journal article" date="2012" name="Science">
        <title>The Paleozoic origin of enzymatic lignin decomposition reconstructed from 31 fungal genomes.</title>
        <authorList>
            <person name="Floudas D."/>
            <person name="Binder M."/>
            <person name="Riley R."/>
            <person name="Barry K."/>
            <person name="Blanchette R.A."/>
            <person name="Henrissat B."/>
            <person name="Martinez A.T."/>
            <person name="Otillar R."/>
            <person name="Spatafora J.W."/>
            <person name="Yadav J.S."/>
            <person name="Aerts A."/>
            <person name="Benoit I."/>
            <person name="Boyd A."/>
            <person name="Carlson A."/>
            <person name="Copeland A."/>
            <person name="Coutinho P.M."/>
            <person name="de Vries R.P."/>
            <person name="Ferreira P."/>
            <person name="Findley K."/>
            <person name="Foster B."/>
            <person name="Gaskell J."/>
            <person name="Glotzer D."/>
            <person name="Gorecki P."/>
            <person name="Heitman J."/>
            <person name="Hesse C."/>
            <person name="Hori C."/>
            <person name="Igarashi K."/>
            <person name="Jurgens J.A."/>
            <person name="Kallen N."/>
            <person name="Kersten P."/>
            <person name="Kohler A."/>
            <person name="Kuees U."/>
            <person name="Kumar T.K.A."/>
            <person name="Kuo A."/>
            <person name="LaButti K."/>
            <person name="Larrondo L.F."/>
            <person name="Lindquist E."/>
            <person name="Ling A."/>
            <person name="Lombard V."/>
            <person name="Lucas S."/>
            <person name="Lundell T."/>
            <person name="Martin R."/>
            <person name="McLaughlin D.J."/>
            <person name="Morgenstern I."/>
            <person name="Morin E."/>
            <person name="Murat C."/>
            <person name="Nagy L.G."/>
            <person name="Nolan M."/>
            <person name="Ohm R.A."/>
            <person name="Patyshakuliyeva A."/>
            <person name="Rokas A."/>
            <person name="Ruiz-Duenas F.J."/>
            <person name="Sabat G."/>
            <person name="Salamov A."/>
            <person name="Samejima M."/>
            <person name="Schmutz J."/>
            <person name="Slot J.C."/>
            <person name="St John F."/>
            <person name="Stenlid J."/>
            <person name="Sun H."/>
            <person name="Sun S."/>
            <person name="Syed K."/>
            <person name="Tsang A."/>
            <person name="Wiebenga A."/>
            <person name="Young D."/>
            <person name="Pisabarro A."/>
            <person name="Eastwood D.C."/>
            <person name="Martin F."/>
            <person name="Cullen D."/>
            <person name="Grigoriev I.V."/>
            <person name="Hibbett D.S."/>
        </authorList>
    </citation>
    <scope>NUCLEOTIDE SEQUENCE [LARGE SCALE GENOMIC DNA]</scope>
    <source>
        <strain evidence="1 2">LYAD-421 SS1</strain>
    </source>
</reference>
<name>R7SQY6_DICSQ</name>
<accession>R7SQY6</accession>
<dbReference type="EMBL" id="JH719433">
    <property type="protein sequence ID" value="EJF58594.1"/>
    <property type="molecule type" value="Genomic_DNA"/>
</dbReference>
<proteinExistence type="predicted"/>